<dbReference type="Proteomes" id="UP000531916">
    <property type="component" value="Unassembled WGS sequence"/>
</dbReference>
<dbReference type="RefSeq" id="WP_000988199.1">
    <property type="nucleotide sequence ID" value="NZ_BFGA01000061.1"/>
</dbReference>
<feature type="domain" description="IstB-like ATP-binding" evidence="1">
    <location>
        <begin position="110"/>
        <end position="252"/>
    </location>
</feature>
<comment type="caution">
    <text evidence="2">The sequence shown here is derived from an EMBL/GenBank/DDBJ whole genome shotgun (WGS) entry which is preliminary data.</text>
</comment>
<dbReference type="PANTHER" id="PTHR30050">
    <property type="entry name" value="CHROMOSOMAL REPLICATION INITIATOR PROTEIN DNAA"/>
    <property type="match status" value="1"/>
</dbReference>
<protein>
    <submittedName>
        <fullName evidence="2">AAA family ATPase</fullName>
    </submittedName>
</protein>
<proteinExistence type="predicted"/>
<evidence type="ECO:0000313" key="3">
    <source>
        <dbReference type="Proteomes" id="UP000531916"/>
    </source>
</evidence>
<gene>
    <name evidence="2" type="ORF">E5H86_24265</name>
</gene>
<dbReference type="PANTHER" id="PTHR30050:SF4">
    <property type="entry name" value="ATP-BINDING PROTEIN RV3427C IN INSERTION SEQUENCE-RELATED"/>
    <property type="match status" value="1"/>
</dbReference>
<dbReference type="InterPro" id="IPR027417">
    <property type="entry name" value="P-loop_NTPase"/>
</dbReference>
<dbReference type="GO" id="GO:0006260">
    <property type="term" value="P:DNA replication"/>
    <property type="evidence" value="ECO:0007669"/>
    <property type="project" value="TreeGrafter"/>
</dbReference>
<accession>A0A0H0F981</accession>
<dbReference type="Gene3D" id="3.40.50.300">
    <property type="entry name" value="P-loop containing nucleotide triphosphate hydrolases"/>
    <property type="match status" value="1"/>
</dbReference>
<sequence length="292" mass="33108">MMTFNLREQQTRLQARMDELRSEMAFAETGEKPWPYRSCRMREGRGYCEKHGEYHTHILVWGDRNGEDREKISHCPHCLSAEINDVIMELSSLKAEELTDNAGIALRFRDCEFENYQEINPDAARNLAACRRYAENWADVLENGTNLVLTGSCGTGKNHLAVAMAKYVIRNYLASVEITDVMRLTRAVKNCWRNDSEKTADEVIEHYASLDLLIIDEVGVQFGSAAEMAILQEIINARYESILPTILISNLSPKALWAYISPRIADRVTDGGRNLLSFNWPSYRAHTGGVAA</sequence>
<reference evidence="2 3" key="1">
    <citation type="submission" date="2019-04" db="EMBL/GenBank/DDBJ databases">
        <authorList>
            <consortium name="NARMS: The National Antimicrobial Resistance Monitoring System"/>
        </authorList>
    </citation>
    <scope>NUCLEOTIDE SEQUENCE [LARGE SCALE GENOMIC DNA]</scope>
    <source>
        <strain evidence="2 3">FSIS11919500</strain>
    </source>
</reference>
<name>A0A0H0F981_ECOLX</name>
<dbReference type="EMBL" id="AASEPP010000061">
    <property type="protein sequence ID" value="EFC2248853.1"/>
    <property type="molecule type" value="Genomic_DNA"/>
</dbReference>
<dbReference type="AlphaFoldDB" id="A0A0H0F981"/>
<dbReference type="SUPFAM" id="SSF52540">
    <property type="entry name" value="P-loop containing nucleoside triphosphate hydrolases"/>
    <property type="match status" value="1"/>
</dbReference>
<organism evidence="2 3">
    <name type="scientific">Escherichia coli</name>
    <dbReference type="NCBI Taxonomy" id="562"/>
    <lineage>
        <taxon>Bacteria</taxon>
        <taxon>Pseudomonadati</taxon>
        <taxon>Pseudomonadota</taxon>
        <taxon>Gammaproteobacteria</taxon>
        <taxon>Enterobacterales</taxon>
        <taxon>Enterobacteriaceae</taxon>
        <taxon>Escherichia</taxon>
    </lineage>
</organism>
<evidence type="ECO:0000313" key="2">
    <source>
        <dbReference type="EMBL" id="EFC2248853.1"/>
    </source>
</evidence>
<dbReference type="GO" id="GO:0005524">
    <property type="term" value="F:ATP binding"/>
    <property type="evidence" value="ECO:0007669"/>
    <property type="project" value="InterPro"/>
</dbReference>
<dbReference type="Pfam" id="PF01695">
    <property type="entry name" value="IstB_IS21"/>
    <property type="match status" value="1"/>
</dbReference>
<dbReference type="InterPro" id="IPR002611">
    <property type="entry name" value="IstB_ATP-bd"/>
</dbReference>
<evidence type="ECO:0000259" key="1">
    <source>
        <dbReference type="Pfam" id="PF01695"/>
    </source>
</evidence>